<dbReference type="Gene3D" id="3.20.20.370">
    <property type="entry name" value="Glycoside hydrolase/deacetylase"/>
    <property type="match status" value="1"/>
</dbReference>
<feature type="region of interest" description="Disordered" evidence="1">
    <location>
        <begin position="28"/>
        <end position="345"/>
    </location>
</feature>
<evidence type="ECO:0000313" key="3">
    <source>
        <dbReference type="Proteomes" id="UP000181897"/>
    </source>
</evidence>
<dbReference type="RefSeq" id="WP_071971512.1">
    <property type="nucleotide sequence ID" value="NZ_CP018076.1"/>
</dbReference>
<gene>
    <name evidence="2" type="ORF">BOO69_06930</name>
</gene>
<dbReference type="CDD" id="cd10936">
    <property type="entry name" value="CE4_DAC2"/>
    <property type="match status" value="1"/>
</dbReference>
<dbReference type="AlphaFoldDB" id="A0A1J0WFT6"/>
<feature type="compositionally biased region" description="Low complexity" evidence="1">
    <location>
        <begin position="213"/>
        <end position="228"/>
    </location>
</feature>
<dbReference type="STRING" id="1917485.BOO69_06930"/>
<dbReference type="Proteomes" id="UP000181897">
    <property type="component" value="Chromosome"/>
</dbReference>
<sequence length="570" mass="57439">MARGFLKGAVLGGVVSLGVAGVASILVDPPMPPEVGDVAPGGTEAPARADDATTADGSLSDAAPATVPAAPQSAPPDPDTLTTLDNGTTSPAAAPETASVEALNTPEAGPETGGVAAEGESPVLPNPQALAPMAPQEPDDLSISTEPAQPPAPEPEAGPFDSAPEVPDAPDQPSAPEVVETAPDTPVAPAEPVETSPERAPADSDGDAVAESTAPEAGAEPDTAEATPPAAPEPAAPDADGLPDTAETEPAAAPDTAETDSAAAPDSAGTDPATEPDTEMQTETQEASGAETAADRPAIGTPAVTLTDRQSGVTVNRPGDTTPAETSDTPETQEAAAEADDPALPPIRAFAEAAPDTGGKPLMGIILIDDGSGLTSGAQGLAALRSFPYPLSFAVDAAQPDAAERMRMYREAGFEVLAMVGLPEGAQPSDAETTFNVVLPRLDEVVAVLEAPEGGFQSSRDLSDQITAILSDTGHGLVTQDKGLNTMPKLARKEGVPADPVFRDFDSKGQSATVIRRFLDQAAFKAGQEGAVIMLGRLRPDTISALLLWGLQDRASSVALVPVSTVLTRE</sequence>
<accession>A0A1J0WFT6</accession>
<dbReference type="Pfam" id="PF04748">
    <property type="entry name" value="Polysacc_deac_2"/>
    <property type="match status" value="1"/>
</dbReference>
<evidence type="ECO:0000256" key="1">
    <source>
        <dbReference type="SAM" id="MobiDB-lite"/>
    </source>
</evidence>
<protein>
    <recommendedName>
        <fullName evidence="4">Divergent polysaccharide deacetylase family protein</fullName>
    </recommendedName>
</protein>
<dbReference type="KEGG" id="suam:BOO69_06930"/>
<organism evidence="2 3">
    <name type="scientific">Sulfitobacter alexandrii</name>
    <dbReference type="NCBI Taxonomy" id="1917485"/>
    <lineage>
        <taxon>Bacteria</taxon>
        <taxon>Pseudomonadati</taxon>
        <taxon>Pseudomonadota</taxon>
        <taxon>Alphaproteobacteria</taxon>
        <taxon>Rhodobacterales</taxon>
        <taxon>Roseobacteraceae</taxon>
        <taxon>Sulfitobacter</taxon>
    </lineage>
</organism>
<feature type="compositionally biased region" description="Low complexity" evidence="1">
    <location>
        <begin position="89"/>
        <end position="102"/>
    </location>
</feature>
<name>A0A1J0WFT6_9RHOB</name>
<dbReference type="GO" id="GO:0005975">
    <property type="term" value="P:carbohydrate metabolic process"/>
    <property type="evidence" value="ECO:0007669"/>
    <property type="project" value="InterPro"/>
</dbReference>
<dbReference type="SUPFAM" id="SSF88713">
    <property type="entry name" value="Glycoside hydrolase/deacetylase"/>
    <property type="match status" value="1"/>
</dbReference>
<evidence type="ECO:0008006" key="4">
    <source>
        <dbReference type="Google" id="ProtNLM"/>
    </source>
</evidence>
<dbReference type="EMBL" id="CP018076">
    <property type="protein sequence ID" value="APE43177.1"/>
    <property type="molecule type" value="Genomic_DNA"/>
</dbReference>
<dbReference type="InterPro" id="IPR011330">
    <property type="entry name" value="Glyco_hydro/deAcase_b/a-brl"/>
</dbReference>
<evidence type="ECO:0000313" key="2">
    <source>
        <dbReference type="EMBL" id="APE43177.1"/>
    </source>
</evidence>
<feature type="compositionally biased region" description="Low complexity" evidence="1">
    <location>
        <begin position="236"/>
        <end position="268"/>
    </location>
</feature>
<reference evidence="2 3" key="1">
    <citation type="submission" date="2016-11" db="EMBL/GenBank/DDBJ databases">
        <title>Complete genome sequence of Sulfitobacter sp. AM1-D1, a toxic bacteria associated with marine dinoflagellate Alexandrium minutum in East China Sea.</title>
        <authorList>
            <person name="Yang Q."/>
            <person name="Zhang X."/>
            <person name="Tian X."/>
        </authorList>
    </citation>
    <scope>NUCLEOTIDE SEQUENCE [LARGE SCALE GENOMIC DNA]</scope>
    <source>
        <strain evidence="2 3">AM1-D1</strain>
    </source>
</reference>
<proteinExistence type="predicted"/>
<dbReference type="OrthoDB" id="7658418at2"/>
<keyword evidence="3" id="KW-1185">Reference proteome</keyword>
<dbReference type="InterPro" id="IPR006837">
    <property type="entry name" value="Divergent_DAC"/>
</dbReference>